<dbReference type="InterPro" id="IPR028976">
    <property type="entry name" value="CheC-like_sf"/>
</dbReference>
<evidence type="ECO:0000256" key="10">
    <source>
        <dbReference type="SAM" id="MobiDB-lite"/>
    </source>
</evidence>
<dbReference type="Gene3D" id="3.40.1550.10">
    <property type="entry name" value="CheC-like"/>
    <property type="match status" value="1"/>
</dbReference>
<dbReference type="RefSeq" id="WP_239072995.1">
    <property type="nucleotide sequence ID" value="NZ_BAABFI010000020.1"/>
</dbReference>
<dbReference type="SUPFAM" id="SSF103039">
    <property type="entry name" value="CheC-like"/>
    <property type="match status" value="1"/>
</dbReference>
<dbReference type="GO" id="GO:0009425">
    <property type="term" value="C:bacterial-type flagellum basal body"/>
    <property type="evidence" value="ECO:0007669"/>
    <property type="project" value="UniProtKB-SubCell"/>
</dbReference>
<dbReference type="PANTHER" id="PTHR30034:SF6">
    <property type="entry name" value="YOP PROTEINS TRANSLOCATION PROTEIN Q"/>
    <property type="match status" value="1"/>
</dbReference>
<evidence type="ECO:0000256" key="9">
    <source>
        <dbReference type="ARBA" id="ARBA00023143"/>
    </source>
</evidence>
<dbReference type="CDD" id="cd17908">
    <property type="entry name" value="FliM"/>
    <property type="match status" value="1"/>
</dbReference>
<dbReference type="InterPro" id="IPR001689">
    <property type="entry name" value="Flag_FliM"/>
</dbReference>
<evidence type="ECO:0000256" key="5">
    <source>
        <dbReference type="ARBA" id="ARBA00022475"/>
    </source>
</evidence>
<comment type="subcellular location">
    <subcellularLocation>
        <location evidence="1">Bacterial flagellum basal body</location>
    </subcellularLocation>
    <subcellularLocation>
        <location evidence="2">Cell membrane</location>
        <topology evidence="2">Peripheral membrane protein</topology>
    </subcellularLocation>
</comment>
<dbReference type="AlphaFoldDB" id="A0A7Y9JYU1"/>
<keyword evidence="5" id="KW-1003">Cell membrane</keyword>
<evidence type="ECO:0000256" key="3">
    <source>
        <dbReference type="ARBA" id="ARBA00011049"/>
    </source>
</evidence>
<feature type="domain" description="Flagellar motor switch protein FliN-like C-terminal" evidence="11">
    <location>
        <begin position="244"/>
        <end position="311"/>
    </location>
</feature>
<dbReference type="GO" id="GO:0005886">
    <property type="term" value="C:plasma membrane"/>
    <property type="evidence" value="ECO:0007669"/>
    <property type="project" value="UniProtKB-SubCell"/>
</dbReference>
<protein>
    <recommendedName>
        <fullName evidence="4">Flagellar motor switch protein FliM</fullName>
    </recommendedName>
</protein>
<evidence type="ECO:0000313" key="12">
    <source>
        <dbReference type="EMBL" id="NYD87261.1"/>
    </source>
</evidence>
<evidence type="ECO:0000256" key="6">
    <source>
        <dbReference type="ARBA" id="ARBA00022500"/>
    </source>
</evidence>
<sequence>MTPAPTQPARPVAPTRRRSRSTEPVPYDFRRPLTLSREHARHLEMALQRFARLWGTQLTARLRTPAQATNEDLALMTYDEYVGGLATPTAVFLCQIDTPRSTAILQLPVATALVWVDYLFGGTGIGDEREGRELTEIETTVVREILQHALDDLGYAFAAVLPLKLTLKQVQYNPQFVQAVAASDAVLVGSFALRVGERTDPATLMLPADVVLGALRAADGGPAGDEDEQRAVAAARADLERASREVPVEVVVRCEPQIVHPRDVAGLAVGDLLPLHHPASRPLEVVVDGIVLARAAAGSHGSRLACQVVSVEENPA</sequence>
<dbReference type="Proteomes" id="UP000577956">
    <property type="component" value="Unassembled WGS sequence"/>
</dbReference>
<dbReference type="SUPFAM" id="SSF101801">
    <property type="entry name" value="Surface presentation of antigens (SPOA)"/>
    <property type="match status" value="1"/>
</dbReference>
<evidence type="ECO:0000259" key="11">
    <source>
        <dbReference type="Pfam" id="PF01052"/>
    </source>
</evidence>
<keyword evidence="8" id="KW-0472">Membrane</keyword>
<dbReference type="Pfam" id="PF01052">
    <property type="entry name" value="FliMN_C"/>
    <property type="match status" value="1"/>
</dbReference>
<proteinExistence type="inferred from homology"/>
<keyword evidence="9" id="KW-0975">Bacterial flagellum</keyword>
<dbReference type="InterPro" id="IPR036429">
    <property type="entry name" value="SpoA-like_sf"/>
</dbReference>
<keyword evidence="12" id="KW-0966">Cell projection</keyword>
<comment type="caution">
    <text evidence="12">The sequence shown here is derived from an EMBL/GenBank/DDBJ whole genome shotgun (WGS) entry which is preliminary data.</text>
</comment>
<gene>
    <name evidence="12" type="ORF">BKA21_002810</name>
</gene>
<keyword evidence="12" id="KW-0282">Flagellum</keyword>
<dbReference type="PIRSF" id="PIRSF002888">
    <property type="entry name" value="FliM"/>
    <property type="match status" value="1"/>
</dbReference>
<evidence type="ECO:0000256" key="2">
    <source>
        <dbReference type="ARBA" id="ARBA00004202"/>
    </source>
</evidence>
<comment type="similarity">
    <text evidence="3">Belongs to the FliM family.</text>
</comment>
<evidence type="ECO:0000256" key="4">
    <source>
        <dbReference type="ARBA" id="ARBA00021898"/>
    </source>
</evidence>
<feature type="region of interest" description="Disordered" evidence="10">
    <location>
        <begin position="1"/>
        <end position="27"/>
    </location>
</feature>
<organism evidence="12 13">
    <name type="scientific">Cellulomonas oligotrophica</name>
    <dbReference type="NCBI Taxonomy" id="931536"/>
    <lineage>
        <taxon>Bacteria</taxon>
        <taxon>Bacillati</taxon>
        <taxon>Actinomycetota</taxon>
        <taxon>Actinomycetes</taxon>
        <taxon>Micrococcales</taxon>
        <taxon>Cellulomonadaceae</taxon>
        <taxon>Cellulomonas</taxon>
    </lineage>
</organism>
<accession>A0A7Y9JYU1</accession>
<dbReference type="GO" id="GO:0050918">
    <property type="term" value="P:positive chemotaxis"/>
    <property type="evidence" value="ECO:0007669"/>
    <property type="project" value="TreeGrafter"/>
</dbReference>
<evidence type="ECO:0000313" key="13">
    <source>
        <dbReference type="Proteomes" id="UP000577956"/>
    </source>
</evidence>
<dbReference type="GO" id="GO:0003774">
    <property type="term" value="F:cytoskeletal motor activity"/>
    <property type="evidence" value="ECO:0007669"/>
    <property type="project" value="InterPro"/>
</dbReference>
<evidence type="ECO:0000256" key="8">
    <source>
        <dbReference type="ARBA" id="ARBA00023136"/>
    </source>
</evidence>
<evidence type="ECO:0000256" key="1">
    <source>
        <dbReference type="ARBA" id="ARBA00004117"/>
    </source>
</evidence>
<reference evidence="12 13" key="1">
    <citation type="submission" date="2020-07" db="EMBL/GenBank/DDBJ databases">
        <title>Sequencing the genomes of 1000 actinobacteria strains.</title>
        <authorList>
            <person name="Klenk H.-P."/>
        </authorList>
    </citation>
    <scope>NUCLEOTIDE SEQUENCE [LARGE SCALE GENOMIC DNA]</scope>
    <source>
        <strain evidence="12 13">DSM 24482</strain>
    </source>
</reference>
<dbReference type="PANTHER" id="PTHR30034">
    <property type="entry name" value="FLAGELLAR MOTOR SWITCH PROTEIN FLIM"/>
    <property type="match status" value="1"/>
</dbReference>
<dbReference type="GO" id="GO:0071978">
    <property type="term" value="P:bacterial-type flagellum-dependent swarming motility"/>
    <property type="evidence" value="ECO:0007669"/>
    <property type="project" value="TreeGrafter"/>
</dbReference>
<keyword evidence="7" id="KW-0283">Flagellar rotation</keyword>
<dbReference type="Gene3D" id="2.30.330.10">
    <property type="entry name" value="SpoA-like"/>
    <property type="match status" value="1"/>
</dbReference>
<dbReference type="Pfam" id="PF02154">
    <property type="entry name" value="FliM"/>
    <property type="match status" value="1"/>
</dbReference>
<keyword evidence="6" id="KW-0145">Chemotaxis</keyword>
<name>A0A7Y9JYU1_9CELL</name>
<dbReference type="EMBL" id="JACCBK010000001">
    <property type="protein sequence ID" value="NYD87261.1"/>
    <property type="molecule type" value="Genomic_DNA"/>
</dbReference>
<evidence type="ECO:0000256" key="7">
    <source>
        <dbReference type="ARBA" id="ARBA00022779"/>
    </source>
</evidence>
<dbReference type="InterPro" id="IPR001543">
    <property type="entry name" value="FliN-like_C"/>
</dbReference>
<keyword evidence="12" id="KW-0969">Cilium</keyword>